<organism evidence="3 4">
    <name type="scientific">Actinomadura luteofluorescens</name>
    <dbReference type="NCBI Taxonomy" id="46163"/>
    <lineage>
        <taxon>Bacteria</taxon>
        <taxon>Bacillati</taxon>
        <taxon>Actinomycetota</taxon>
        <taxon>Actinomycetes</taxon>
        <taxon>Streptosporangiales</taxon>
        <taxon>Thermomonosporaceae</taxon>
        <taxon>Actinomadura</taxon>
    </lineage>
</organism>
<evidence type="ECO:0000313" key="3">
    <source>
        <dbReference type="EMBL" id="NYD52509.1"/>
    </source>
</evidence>
<comment type="caution">
    <text evidence="3">The sequence shown here is derived from an EMBL/GenBank/DDBJ whole genome shotgun (WGS) entry which is preliminary data.</text>
</comment>
<proteinExistence type="predicted"/>
<dbReference type="RefSeq" id="WP_179848700.1">
    <property type="nucleotide sequence ID" value="NZ_JACCBA010000001.1"/>
</dbReference>
<dbReference type="Gene3D" id="2.130.10.130">
    <property type="entry name" value="Integrin alpha, N-terminal"/>
    <property type="match status" value="2"/>
</dbReference>
<dbReference type="Pfam" id="PF01839">
    <property type="entry name" value="FG-GAP"/>
    <property type="match status" value="1"/>
</dbReference>
<gene>
    <name evidence="3" type="ORF">BJY14_008492</name>
</gene>
<dbReference type="Pfam" id="PF13517">
    <property type="entry name" value="FG-GAP_3"/>
    <property type="match status" value="1"/>
</dbReference>
<dbReference type="Proteomes" id="UP000529783">
    <property type="component" value="Unassembled WGS sequence"/>
</dbReference>
<sequence>MTRRIRVWLAPICAALLIVAGWYNARLPSVARAENERLASRFAFQRQPLNGTASPRDIRTVAPAYKGIDHWISSVGAAVALADIDGGGRADDVCLVDPRDDSVMLTPAPGTGARFPATSLAPRGLPYDRTMAPMGCVPGDYNEDGRMDVLVYYWGRSPVLFLRTPAALGKSDAFAAQELVRPYKVWNTNAVSLADLDGDGHTDILVGNYFPDRARVLDPTARQSELQMQGSMSAGVNGGVNRVLRFRSAQGGARPSAVYGEERRPFSYEVARGWTLAIGTQDLDGDGLPELYYANDFGPDRLLYNESRPGKIKLRLLKGVRHLTTPKSMQLGRDSFKGMGVGFSDINADGVPDILVSNITQEYGLLESNFAWVSTREKVVGPDGPAYYDDHSERLGLSRSGWGWDIKAGDFAGEGRDQIIQATGFVEGKDNRWAQLQELAMSNDEVLAHPRLWPNVQKKDDISGRNPNRFFVRGSDGRYHDVAGRLGVADRGVSRGIALADVDHDGRLDFAVANQWGQSHLYRNVRSAQRPYLGLRLLRPSGGCEARPGGSAAPLRAGSSGVPAIGAKVVLDSGAKGQRTGQVYPANGHAGVSSPELLFALDGAAAPVPVTVTWRDSCGNRHTGKVQATPGWHSMLLGPDGSIREMDS</sequence>
<dbReference type="InterPro" id="IPR013517">
    <property type="entry name" value="FG-GAP"/>
</dbReference>
<accession>A0A7Y9JME2</accession>
<dbReference type="InterPro" id="IPR011519">
    <property type="entry name" value="UnbV_ASPIC"/>
</dbReference>
<keyword evidence="4" id="KW-1185">Reference proteome</keyword>
<dbReference type="Pfam" id="PF07593">
    <property type="entry name" value="UnbV_ASPIC"/>
    <property type="match status" value="1"/>
</dbReference>
<dbReference type="PANTHER" id="PTHR16026:SF0">
    <property type="entry name" value="CARTILAGE ACIDIC PROTEIN 1"/>
    <property type="match status" value="1"/>
</dbReference>
<evidence type="ECO:0000259" key="2">
    <source>
        <dbReference type="Pfam" id="PF07593"/>
    </source>
</evidence>
<dbReference type="SUPFAM" id="SSF69318">
    <property type="entry name" value="Integrin alpha N-terminal domain"/>
    <property type="match status" value="1"/>
</dbReference>
<evidence type="ECO:0000313" key="4">
    <source>
        <dbReference type="Proteomes" id="UP000529783"/>
    </source>
</evidence>
<protein>
    <recommendedName>
        <fullName evidence="2">ASPIC/UnbV domain-containing protein</fullName>
    </recommendedName>
</protein>
<keyword evidence="1" id="KW-0732">Signal</keyword>
<dbReference type="InterPro" id="IPR028994">
    <property type="entry name" value="Integrin_alpha_N"/>
</dbReference>
<feature type="domain" description="ASPIC/UnbV" evidence="2">
    <location>
        <begin position="564"/>
        <end position="616"/>
    </location>
</feature>
<dbReference type="EMBL" id="JACCBA010000001">
    <property type="protein sequence ID" value="NYD52509.1"/>
    <property type="molecule type" value="Genomic_DNA"/>
</dbReference>
<dbReference type="InterPro" id="IPR027039">
    <property type="entry name" value="Crtac1"/>
</dbReference>
<dbReference type="AlphaFoldDB" id="A0A7Y9JME2"/>
<name>A0A7Y9JME2_9ACTN</name>
<reference evidence="3 4" key="1">
    <citation type="submission" date="2020-07" db="EMBL/GenBank/DDBJ databases">
        <title>Sequencing the genomes of 1000 actinobacteria strains.</title>
        <authorList>
            <person name="Klenk H.-P."/>
        </authorList>
    </citation>
    <scope>NUCLEOTIDE SEQUENCE [LARGE SCALE GENOMIC DNA]</scope>
    <source>
        <strain evidence="3 4">DSM 40398</strain>
    </source>
</reference>
<evidence type="ECO:0000256" key="1">
    <source>
        <dbReference type="ARBA" id="ARBA00022729"/>
    </source>
</evidence>
<dbReference type="PANTHER" id="PTHR16026">
    <property type="entry name" value="CARTILAGE ACIDIC PROTEIN 1"/>
    <property type="match status" value="1"/>
</dbReference>